<organism evidence="1 2">
    <name type="scientific">Bacillus cereus VD133</name>
    <dbReference type="NCBI Taxonomy" id="1053233"/>
    <lineage>
        <taxon>Bacteria</taxon>
        <taxon>Bacillati</taxon>
        <taxon>Bacillota</taxon>
        <taxon>Bacilli</taxon>
        <taxon>Bacillales</taxon>
        <taxon>Bacillaceae</taxon>
        <taxon>Bacillus</taxon>
        <taxon>Bacillus cereus group</taxon>
    </lineage>
</organism>
<dbReference type="NCBIfam" id="NF047360">
    <property type="entry name" value="tail_chap_PVL"/>
    <property type="match status" value="1"/>
</dbReference>
<sequence length="131" mass="15093">MQQTQQVMLKLRQPNGKWKVFYMPNFISGLAARSAAQMADRLKEDDVPFEVIEEGAAFVTEVYRHTFTEEEFLAGTHSQYLAVVLFAVCQAVLGKVNEAAALLEQVYEVQDKKKTYRRNHQKKNRQHSNKS</sequence>
<evidence type="ECO:0008006" key="3">
    <source>
        <dbReference type="Google" id="ProtNLM"/>
    </source>
</evidence>
<dbReference type="RefSeq" id="WP_016111746.1">
    <property type="nucleotide sequence ID" value="NZ_KB976192.1"/>
</dbReference>
<evidence type="ECO:0000313" key="1">
    <source>
        <dbReference type="EMBL" id="EOO28615.1"/>
    </source>
</evidence>
<dbReference type="Pfam" id="PF23857">
    <property type="entry name" value="Phage_TAC_19"/>
    <property type="match status" value="1"/>
</dbReference>
<protein>
    <recommendedName>
        <fullName evidence="3">Phage protein</fullName>
    </recommendedName>
</protein>
<dbReference type="EMBL" id="AHFB01000096">
    <property type="protein sequence ID" value="EOO28615.1"/>
    <property type="molecule type" value="Genomic_DNA"/>
</dbReference>
<dbReference type="AlphaFoldDB" id="A0A9W5UZX5"/>
<comment type="caution">
    <text evidence="1">The sequence shown here is derived from an EMBL/GenBank/DDBJ whole genome shotgun (WGS) entry which is preliminary data.</text>
</comment>
<dbReference type="Proteomes" id="UP000014018">
    <property type="component" value="Unassembled WGS sequence"/>
</dbReference>
<accession>A0A9W5UZX5</accession>
<gene>
    <name evidence="1" type="ORF">IIU_05733</name>
</gene>
<reference evidence="1 2" key="1">
    <citation type="submission" date="2012-12" db="EMBL/GenBank/DDBJ databases">
        <title>The Genome Sequence of Bacillus cereus VD133.</title>
        <authorList>
            <consortium name="The Broad Institute Genome Sequencing Platform"/>
            <consortium name="The Broad Institute Genome Sequencing Center for Infectious Disease"/>
            <person name="Feldgarden M."/>
            <person name="Van der Auwera G.A."/>
            <person name="Mahillon J."/>
            <person name="Duprez V."/>
            <person name="Timmery S."/>
            <person name="Mattelet C."/>
            <person name="Dierick K."/>
            <person name="Sun M."/>
            <person name="Yu Z."/>
            <person name="Zhu L."/>
            <person name="Hu X."/>
            <person name="Shank E.B."/>
            <person name="Swiecicka I."/>
            <person name="Hansen B.M."/>
            <person name="Andrup L."/>
            <person name="Walker B."/>
            <person name="Young S.K."/>
            <person name="Zeng Q."/>
            <person name="Gargeya S."/>
            <person name="Fitzgerald M."/>
            <person name="Haas B."/>
            <person name="Abouelleil A."/>
            <person name="Alvarado L."/>
            <person name="Arachchi H.M."/>
            <person name="Berlin A.M."/>
            <person name="Chapman S.B."/>
            <person name="Dewar J."/>
            <person name="Goldberg J."/>
            <person name="Griggs A."/>
            <person name="Gujja S."/>
            <person name="Hansen M."/>
            <person name="Howarth C."/>
            <person name="Imamovic A."/>
            <person name="Larimer J."/>
            <person name="McCowan C."/>
            <person name="Murphy C."/>
            <person name="Neiman D."/>
            <person name="Pearson M."/>
            <person name="Priest M."/>
            <person name="Roberts A."/>
            <person name="Saif S."/>
            <person name="Shea T."/>
            <person name="Sisk P."/>
            <person name="Sykes S."/>
            <person name="Wortman J."/>
            <person name="Nusbaum C."/>
            <person name="Birren B."/>
        </authorList>
    </citation>
    <scope>NUCLEOTIDE SEQUENCE [LARGE SCALE GENOMIC DNA]</scope>
    <source>
        <strain evidence="1 2">VD133</strain>
    </source>
</reference>
<dbReference type="InterPro" id="IPR057006">
    <property type="entry name" value="Phage_TAC_19"/>
</dbReference>
<evidence type="ECO:0000313" key="2">
    <source>
        <dbReference type="Proteomes" id="UP000014018"/>
    </source>
</evidence>
<proteinExistence type="predicted"/>
<name>A0A9W5UZX5_BACCE</name>